<keyword evidence="2" id="KW-0732">Signal</keyword>
<evidence type="ECO:0000256" key="1">
    <source>
        <dbReference type="SAM" id="MobiDB-lite"/>
    </source>
</evidence>
<sequence length="134" mass="13309">MKRIATLLLLAALGCASTAPHTLEAATLATGVALGFSAASRAAGGCYAQCTGATACNPATGLCEETPCARCASWEMCVESPEAGWRCARRPDASISGQRAAAERKPGEVAPGVGLSPATGSVPPPPSEASPRGP</sequence>
<evidence type="ECO:0000313" key="3">
    <source>
        <dbReference type="EMBL" id="BDG06898.1"/>
    </source>
</evidence>
<feature type="chain" id="PRO_5046218691" description="Lipoprotein" evidence="2">
    <location>
        <begin position="26"/>
        <end position="134"/>
    </location>
</feature>
<feature type="compositionally biased region" description="Pro residues" evidence="1">
    <location>
        <begin position="122"/>
        <end position="134"/>
    </location>
</feature>
<dbReference type="RefSeq" id="WP_248343482.1">
    <property type="nucleotide sequence ID" value="NZ_AP025592.1"/>
</dbReference>
<dbReference type="Proteomes" id="UP001162734">
    <property type="component" value="Chromosome"/>
</dbReference>
<dbReference type="EMBL" id="AP025592">
    <property type="protein sequence ID" value="BDG06898.1"/>
    <property type="molecule type" value="Genomic_DNA"/>
</dbReference>
<reference evidence="4" key="1">
    <citation type="journal article" date="2022" name="Int. J. Syst. Evol. Microbiol.">
        <title>Anaeromyxobacter oryzae sp. nov., Anaeromyxobacter diazotrophicus sp. nov. and Anaeromyxobacter paludicola sp. nov., isolated from paddy soils.</title>
        <authorList>
            <person name="Itoh H."/>
            <person name="Xu Z."/>
            <person name="Mise K."/>
            <person name="Masuda Y."/>
            <person name="Ushijima N."/>
            <person name="Hayakawa C."/>
            <person name="Shiratori Y."/>
            <person name="Senoo K."/>
        </authorList>
    </citation>
    <scope>NUCLEOTIDE SEQUENCE [LARGE SCALE GENOMIC DNA]</scope>
    <source>
        <strain evidence="4">Red630</strain>
    </source>
</reference>
<dbReference type="PROSITE" id="PS51257">
    <property type="entry name" value="PROKAR_LIPOPROTEIN"/>
    <property type="match status" value="1"/>
</dbReference>
<feature type="region of interest" description="Disordered" evidence="1">
    <location>
        <begin position="96"/>
        <end position="134"/>
    </location>
</feature>
<feature type="signal peptide" evidence="2">
    <location>
        <begin position="1"/>
        <end position="25"/>
    </location>
</feature>
<keyword evidence="4" id="KW-1185">Reference proteome</keyword>
<gene>
    <name evidence="3" type="ORF">AMPC_00110</name>
</gene>
<organism evidence="3 4">
    <name type="scientific">Anaeromyxobacter paludicola</name>
    <dbReference type="NCBI Taxonomy" id="2918171"/>
    <lineage>
        <taxon>Bacteria</taxon>
        <taxon>Pseudomonadati</taxon>
        <taxon>Myxococcota</taxon>
        <taxon>Myxococcia</taxon>
        <taxon>Myxococcales</taxon>
        <taxon>Cystobacterineae</taxon>
        <taxon>Anaeromyxobacteraceae</taxon>
        <taxon>Anaeromyxobacter</taxon>
    </lineage>
</organism>
<protein>
    <recommendedName>
        <fullName evidence="5">Lipoprotein</fullName>
    </recommendedName>
</protein>
<evidence type="ECO:0000313" key="4">
    <source>
        <dbReference type="Proteomes" id="UP001162734"/>
    </source>
</evidence>
<evidence type="ECO:0000256" key="2">
    <source>
        <dbReference type="SAM" id="SignalP"/>
    </source>
</evidence>
<evidence type="ECO:0008006" key="5">
    <source>
        <dbReference type="Google" id="ProtNLM"/>
    </source>
</evidence>
<name>A0ABN6N4X7_9BACT</name>
<proteinExistence type="predicted"/>
<accession>A0ABN6N4X7</accession>